<reference evidence="2 3" key="1">
    <citation type="submission" date="2021-06" db="EMBL/GenBank/DDBJ databases">
        <authorList>
            <person name="Palmer J.M."/>
        </authorList>
    </citation>
    <scope>NUCLEOTIDE SEQUENCE [LARGE SCALE GENOMIC DNA]</scope>
    <source>
        <strain evidence="3">if_2019</strain>
        <tissue evidence="2">Muscle</tissue>
    </source>
</reference>
<feature type="compositionally biased region" description="Polar residues" evidence="1">
    <location>
        <begin position="191"/>
        <end position="200"/>
    </location>
</feature>
<evidence type="ECO:0000313" key="3">
    <source>
        <dbReference type="Proteomes" id="UP001482620"/>
    </source>
</evidence>
<gene>
    <name evidence="2" type="ORF">ILYODFUR_015547</name>
</gene>
<evidence type="ECO:0008006" key="4">
    <source>
        <dbReference type="Google" id="ProtNLM"/>
    </source>
</evidence>
<feature type="compositionally biased region" description="Low complexity" evidence="1">
    <location>
        <begin position="161"/>
        <end position="171"/>
    </location>
</feature>
<feature type="region of interest" description="Disordered" evidence="1">
    <location>
        <begin position="1"/>
        <end position="29"/>
    </location>
</feature>
<feature type="compositionally biased region" description="Low complexity" evidence="1">
    <location>
        <begin position="58"/>
        <end position="71"/>
    </location>
</feature>
<dbReference type="EMBL" id="JAHRIQ010047709">
    <property type="protein sequence ID" value="MEQ2236713.1"/>
    <property type="molecule type" value="Genomic_DNA"/>
</dbReference>
<sequence>TGQSESPNQASESDIKEQPENGHLGFQDSFVTPGVFTVAELVRVSQTPIAAGTGPNFSLADLDSSSYYSMSPGPMRRPLPSTSSSSSAKRIKCMEEDVDSPGEESYYPGQGRSPGSGSQASSWHDVEPAGYKLRGSLASSFISRQGMPSSICTLKTSERSSFCSTTSSSSSYRTALPHHHRPIITGPQGEVQHQSRTLQP</sequence>
<protein>
    <recommendedName>
        <fullName evidence="4">Nuclear factor I/A transcript variant 5</fullName>
    </recommendedName>
</protein>
<feature type="compositionally biased region" description="Polar residues" evidence="1">
    <location>
        <begin position="1"/>
        <end position="12"/>
    </location>
</feature>
<feature type="non-terminal residue" evidence="2">
    <location>
        <position position="1"/>
    </location>
</feature>
<organism evidence="2 3">
    <name type="scientific">Ilyodon furcidens</name>
    <name type="common">goldbreast splitfin</name>
    <dbReference type="NCBI Taxonomy" id="33524"/>
    <lineage>
        <taxon>Eukaryota</taxon>
        <taxon>Metazoa</taxon>
        <taxon>Chordata</taxon>
        <taxon>Craniata</taxon>
        <taxon>Vertebrata</taxon>
        <taxon>Euteleostomi</taxon>
        <taxon>Actinopterygii</taxon>
        <taxon>Neopterygii</taxon>
        <taxon>Teleostei</taxon>
        <taxon>Neoteleostei</taxon>
        <taxon>Acanthomorphata</taxon>
        <taxon>Ovalentaria</taxon>
        <taxon>Atherinomorphae</taxon>
        <taxon>Cyprinodontiformes</taxon>
        <taxon>Goodeidae</taxon>
        <taxon>Ilyodon</taxon>
    </lineage>
</organism>
<keyword evidence="3" id="KW-1185">Reference proteome</keyword>
<feature type="region of interest" description="Disordered" evidence="1">
    <location>
        <begin position="161"/>
        <end position="200"/>
    </location>
</feature>
<dbReference type="PANTHER" id="PTHR11492">
    <property type="entry name" value="NUCLEAR FACTOR I"/>
    <property type="match status" value="1"/>
</dbReference>
<evidence type="ECO:0000256" key="1">
    <source>
        <dbReference type="SAM" id="MobiDB-lite"/>
    </source>
</evidence>
<name>A0ABV0TXR4_9TELE</name>
<evidence type="ECO:0000313" key="2">
    <source>
        <dbReference type="EMBL" id="MEQ2236713.1"/>
    </source>
</evidence>
<feature type="region of interest" description="Disordered" evidence="1">
    <location>
        <begin position="49"/>
        <end position="127"/>
    </location>
</feature>
<feature type="compositionally biased region" description="Low complexity" evidence="1">
    <location>
        <begin position="105"/>
        <end position="122"/>
    </location>
</feature>
<proteinExistence type="predicted"/>
<dbReference type="Pfam" id="PF00859">
    <property type="entry name" value="CTF_NFI"/>
    <property type="match status" value="1"/>
</dbReference>
<dbReference type="InterPro" id="IPR000647">
    <property type="entry name" value="CTF/NFI"/>
</dbReference>
<comment type="caution">
    <text evidence="2">The sequence shown here is derived from an EMBL/GenBank/DDBJ whole genome shotgun (WGS) entry which is preliminary data.</text>
</comment>
<dbReference type="PANTHER" id="PTHR11492:SF6">
    <property type="entry name" value="NUCLEAR FACTOR 1 A-TYPE"/>
    <property type="match status" value="1"/>
</dbReference>
<dbReference type="Proteomes" id="UP001482620">
    <property type="component" value="Unassembled WGS sequence"/>
</dbReference>
<accession>A0ABV0TXR4</accession>